<dbReference type="PANTHER" id="PTHR12991:SF10">
    <property type="entry name" value="GATOR COMPLEX PROTEIN NPRL2"/>
    <property type="match status" value="1"/>
</dbReference>
<dbReference type="InterPro" id="IPR009348">
    <property type="entry name" value="NPR2-like"/>
</dbReference>
<dbReference type="GO" id="GO:1904262">
    <property type="term" value="P:negative regulation of TORC1 signaling"/>
    <property type="evidence" value="ECO:0007669"/>
    <property type="project" value="TreeGrafter"/>
</dbReference>
<protein>
    <submittedName>
        <fullName evidence="3">Nitrogen permease regulator 2</fullName>
    </submittedName>
</protein>
<reference evidence="3" key="1">
    <citation type="journal article" date="2020" name="Stud. Mycol.">
        <title>101 Dothideomycetes genomes: a test case for predicting lifestyles and emergence of pathogens.</title>
        <authorList>
            <person name="Haridas S."/>
            <person name="Albert R."/>
            <person name="Binder M."/>
            <person name="Bloem J."/>
            <person name="Labutti K."/>
            <person name="Salamov A."/>
            <person name="Andreopoulos B."/>
            <person name="Baker S."/>
            <person name="Barry K."/>
            <person name="Bills G."/>
            <person name="Bluhm B."/>
            <person name="Cannon C."/>
            <person name="Castanera R."/>
            <person name="Culley D."/>
            <person name="Daum C."/>
            <person name="Ezra D."/>
            <person name="Gonzalez J."/>
            <person name="Henrissat B."/>
            <person name="Kuo A."/>
            <person name="Liang C."/>
            <person name="Lipzen A."/>
            <person name="Lutzoni F."/>
            <person name="Magnuson J."/>
            <person name="Mondo S."/>
            <person name="Nolan M."/>
            <person name="Ohm R."/>
            <person name="Pangilinan J."/>
            <person name="Park H.-J."/>
            <person name="Ramirez L."/>
            <person name="Alfaro M."/>
            <person name="Sun H."/>
            <person name="Tritt A."/>
            <person name="Yoshinaga Y."/>
            <person name="Zwiers L.-H."/>
            <person name="Turgeon B."/>
            <person name="Goodwin S."/>
            <person name="Spatafora J."/>
            <person name="Crous P."/>
            <person name="Grigoriev I."/>
        </authorList>
    </citation>
    <scope>NUCLEOTIDE SEQUENCE</scope>
    <source>
        <strain evidence="3">CBS 113389</strain>
    </source>
</reference>
<comment type="similarity">
    <text evidence="1">Belongs to the NPR2 family.</text>
</comment>
<feature type="region of interest" description="Disordered" evidence="2">
    <location>
        <begin position="363"/>
        <end position="433"/>
    </location>
</feature>
<dbReference type="AlphaFoldDB" id="A0A6A6PUA4"/>
<feature type="compositionally biased region" description="Polar residues" evidence="2">
    <location>
        <begin position="363"/>
        <end position="381"/>
    </location>
</feature>
<dbReference type="RefSeq" id="XP_033590269.1">
    <property type="nucleotide sequence ID" value="XM_033735466.1"/>
</dbReference>
<sequence>MLRAIFYARFHPERGPCILHQSPPDAIISDTTSNHQQQGLLSFADVSPYVIPAHEICNAALSVCSNGLRLLGFPVSLEDAKYARNRFAFNVCYVLDDDVEPRAWGAVVRKTACFFQALEEESGLLQAGDPVEDLKLTSENENHANYASWIDKLLHQIVDDLNSYGETCARVDSTHVLNLRLPTLRPRPAPVEAWHVPLLTRPLPDADRWTCDLVLQQIRPHIDGVKHVQRIAELADVEPISVKKAIGELVYHRHAIILDTFHFQAIYAVTDAFAYFVENQDMVDECCAYVAAPRVLSSTSIPQSSTIIALYRALSIGTTLQELSLSHADQLHNIDIRRLITYGVIKRFLRRIHKYALSIESQASTPRPSNGSFATNPNSLPRNADQAWKTAALSSGWPTPPTADTAASRAGKESHEDQDQDGLLEAFLDVRPK</sequence>
<gene>
    <name evidence="3" type="ORF">BDY17DRAFT_310658</name>
</gene>
<proteinExistence type="inferred from homology"/>
<accession>A0A6A6PUA4</accession>
<dbReference type="GeneID" id="54476468"/>
<dbReference type="Pfam" id="PF06218">
    <property type="entry name" value="NPR2"/>
    <property type="match status" value="2"/>
</dbReference>
<dbReference type="GO" id="GO:0010508">
    <property type="term" value="P:positive regulation of autophagy"/>
    <property type="evidence" value="ECO:0007669"/>
    <property type="project" value="TreeGrafter"/>
</dbReference>
<evidence type="ECO:0000256" key="2">
    <source>
        <dbReference type="SAM" id="MobiDB-lite"/>
    </source>
</evidence>
<evidence type="ECO:0000256" key="1">
    <source>
        <dbReference type="ARBA" id="ARBA00008433"/>
    </source>
</evidence>
<dbReference type="OrthoDB" id="338854at2759"/>
<dbReference type="GO" id="GO:1990130">
    <property type="term" value="C:GATOR1 complex"/>
    <property type="evidence" value="ECO:0007669"/>
    <property type="project" value="TreeGrafter"/>
</dbReference>
<dbReference type="GO" id="GO:0005096">
    <property type="term" value="F:GTPase activator activity"/>
    <property type="evidence" value="ECO:0007669"/>
    <property type="project" value="TreeGrafter"/>
</dbReference>
<dbReference type="PANTHER" id="PTHR12991">
    <property type="entry name" value="NITROGEN PERMEASE REGULATOR 2/TUMOR SUPPRESSOR CANDIDATE 4"/>
    <property type="match status" value="1"/>
</dbReference>
<organism evidence="3 4">
    <name type="scientific">Neohortaea acidophila</name>
    <dbReference type="NCBI Taxonomy" id="245834"/>
    <lineage>
        <taxon>Eukaryota</taxon>
        <taxon>Fungi</taxon>
        <taxon>Dikarya</taxon>
        <taxon>Ascomycota</taxon>
        <taxon>Pezizomycotina</taxon>
        <taxon>Dothideomycetes</taxon>
        <taxon>Dothideomycetidae</taxon>
        <taxon>Mycosphaerellales</taxon>
        <taxon>Teratosphaeriaceae</taxon>
        <taxon>Neohortaea</taxon>
    </lineage>
</organism>
<keyword evidence="4" id="KW-1185">Reference proteome</keyword>
<evidence type="ECO:0000313" key="4">
    <source>
        <dbReference type="Proteomes" id="UP000799767"/>
    </source>
</evidence>
<evidence type="ECO:0000313" key="3">
    <source>
        <dbReference type="EMBL" id="KAF2483699.1"/>
    </source>
</evidence>
<dbReference type="Proteomes" id="UP000799767">
    <property type="component" value="Unassembled WGS sequence"/>
</dbReference>
<dbReference type="EMBL" id="MU001635">
    <property type="protein sequence ID" value="KAF2483699.1"/>
    <property type="molecule type" value="Genomic_DNA"/>
</dbReference>
<name>A0A6A6PUA4_9PEZI</name>
<dbReference type="GO" id="GO:0005774">
    <property type="term" value="C:vacuolar membrane"/>
    <property type="evidence" value="ECO:0007669"/>
    <property type="project" value="TreeGrafter"/>
</dbReference>